<dbReference type="Gene3D" id="3.40.50.10700">
    <property type="entry name" value="AF0625-like"/>
    <property type="match status" value="1"/>
</dbReference>
<dbReference type="PANTHER" id="PTHR34667">
    <property type="entry name" value="D-AMINOACYL-TRNA DEACYLASE"/>
    <property type="match status" value="1"/>
</dbReference>
<dbReference type="GO" id="GO:0046872">
    <property type="term" value="F:metal ion binding"/>
    <property type="evidence" value="ECO:0007669"/>
    <property type="project" value="UniProtKB-KW"/>
</dbReference>
<dbReference type="EC" id="3.1.-.-" evidence="4"/>
<organism evidence="4">
    <name type="scientific">mine drainage metagenome</name>
    <dbReference type="NCBI Taxonomy" id="410659"/>
    <lineage>
        <taxon>unclassified sequences</taxon>
        <taxon>metagenomes</taxon>
        <taxon>ecological metagenomes</taxon>
    </lineage>
</organism>
<reference evidence="4" key="2">
    <citation type="journal article" date="2014" name="ISME J.">
        <title>Microbial stratification in low pH oxic and suboxic macroscopic growths along an acid mine drainage.</title>
        <authorList>
            <person name="Mendez-Garcia C."/>
            <person name="Mesa V."/>
            <person name="Sprenger R.R."/>
            <person name="Richter M."/>
            <person name="Diez M.S."/>
            <person name="Solano J."/>
            <person name="Bargiela R."/>
            <person name="Golyshina O.V."/>
            <person name="Manteca A."/>
            <person name="Ramos J.L."/>
            <person name="Gallego J.R."/>
            <person name="Llorente I."/>
            <person name="Martins Dos Santos V.A."/>
            <person name="Jensen O.N."/>
            <person name="Pelaez A.I."/>
            <person name="Sanchez J."/>
            <person name="Ferrer M."/>
        </authorList>
    </citation>
    <scope>NUCLEOTIDE SEQUENCE</scope>
</reference>
<dbReference type="Gene3D" id="3.40.630.50">
    <property type="entry name" value="AF0625-like"/>
    <property type="match status" value="1"/>
</dbReference>
<dbReference type="InterPro" id="IPR007508">
    <property type="entry name" value="DtdA"/>
</dbReference>
<proteinExistence type="predicted"/>
<evidence type="ECO:0000256" key="1">
    <source>
        <dbReference type="ARBA" id="ARBA00022723"/>
    </source>
</evidence>
<dbReference type="GO" id="GO:0019478">
    <property type="term" value="P:D-amino acid catabolic process"/>
    <property type="evidence" value="ECO:0007669"/>
    <property type="project" value="InterPro"/>
</dbReference>
<dbReference type="PANTHER" id="PTHR34667:SF1">
    <property type="entry name" value="D-AMINOACYL-TRNA DEACYLASE"/>
    <property type="match status" value="1"/>
</dbReference>
<keyword evidence="1" id="KW-0479">Metal-binding</keyword>
<accession>T0ZNC3</accession>
<dbReference type="AlphaFoldDB" id="T0ZNC3"/>
<dbReference type="Pfam" id="PF04414">
    <property type="entry name" value="tRNA_deacylase"/>
    <property type="match status" value="1"/>
</dbReference>
<keyword evidence="3" id="KW-0862">Zinc</keyword>
<evidence type="ECO:0000256" key="2">
    <source>
        <dbReference type="ARBA" id="ARBA00022801"/>
    </source>
</evidence>
<protein>
    <submittedName>
        <fullName evidence="4">D-aminoacyl-tRNA deacylase</fullName>
        <ecNumber evidence="4">3.1.-.-</ecNumber>
    </submittedName>
</protein>
<dbReference type="InterPro" id="IPR018033">
    <property type="entry name" value="Deacylase_DtdA_archaea"/>
</dbReference>
<keyword evidence="2 4" id="KW-0378">Hydrolase</keyword>
<dbReference type="EMBL" id="AUZZ01005374">
    <property type="protein sequence ID" value="EQD49861.1"/>
    <property type="molecule type" value="Genomic_DNA"/>
</dbReference>
<dbReference type="GO" id="GO:0051499">
    <property type="term" value="F:D-aminoacyl-tRNA deacylase activity"/>
    <property type="evidence" value="ECO:0007669"/>
    <property type="project" value="InterPro"/>
</dbReference>
<name>T0ZNC3_9ZZZZ</name>
<gene>
    <name evidence="4" type="ORF">B2A_07507</name>
</gene>
<comment type="caution">
    <text evidence="4">The sequence shown here is derived from an EMBL/GenBank/DDBJ whole genome shotgun (WGS) entry which is preliminary data.</text>
</comment>
<sequence>MLAVAYIVYSNADSFASRAAAILRDDAGFSGAQDLKGLKRYRSGSVDMLELKDSPVYADWLDDIGTDMIIFLSRHSSAKGVVSFTAHAEGNWSDRNGLGGKPHSLAVAAPERMLSFLKAMKEVSGGIEVVYEATHHGPLLNTPSCFVELGPDAVITDRDRDDLIKKLEKGVYSMLYGNTPSYDKVAVGIGGMHYSARFTKYALEGKYAFSHIMPKYYVDEVSMIQQAIDKSTIRPDIAVIEWKSINSVSRNRILKALEELGIDYERV</sequence>
<evidence type="ECO:0000313" key="4">
    <source>
        <dbReference type="EMBL" id="EQD49861.1"/>
    </source>
</evidence>
<dbReference type="PIRSF" id="PIRSF016210">
    <property type="entry name" value="UCP016210"/>
    <property type="match status" value="1"/>
</dbReference>
<evidence type="ECO:0000256" key="3">
    <source>
        <dbReference type="ARBA" id="ARBA00022833"/>
    </source>
</evidence>
<dbReference type="SUPFAM" id="SSF142535">
    <property type="entry name" value="AF0625-like"/>
    <property type="match status" value="1"/>
</dbReference>
<reference evidence="4" key="1">
    <citation type="submission" date="2013-08" db="EMBL/GenBank/DDBJ databases">
        <authorList>
            <person name="Mendez C."/>
            <person name="Richter M."/>
            <person name="Ferrer M."/>
            <person name="Sanchez J."/>
        </authorList>
    </citation>
    <scope>NUCLEOTIDE SEQUENCE</scope>
</reference>